<dbReference type="InterPro" id="IPR027417">
    <property type="entry name" value="P-loop_NTPase"/>
</dbReference>
<dbReference type="Proteomes" id="UP000030700">
    <property type="component" value="Unassembled WGS sequence"/>
</dbReference>
<evidence type="ECO:0008006" key="3">
    <source>
        <dbReference type="Google" id="ProtNLM"/>
    </source>
</evidence>
<reference evidence="1" key="1">
    <citation type="journal article" date="2015" name="PeerJ">
        <title>First genomic representation of candidate bacterial phylum KSB3 points to enhanced environmental sensing as a trigger of wastewater bulking.</title>
        <authorList>
            <person name="Sekiguchi Y."/>
            <person name="Ohashi A."/>
            <person name="Parks D.H."/>
            <person name="Yamauchi T."/>
            <person name="Tyson G.W."/>
            <person name="Hugenholtz P."/>
        </authorList>
    </citation>
    <scope>NUCLEOTIDE SEQUENCE [LARGE SCALE GENOMIC DNA]</scope>
</reference>
<name>A0A0S6W0N9_9BACT</name>
<protein>
    <recommendedName>
        <fullName evidence="3">ATPase domain-containing protein</fullName>
    </recommendedName>
</protein>
<dbReference type="HOGENOM" id="CLU_464539_0_0_0"/>
<dbReference type="SUPFAM" id="SSF52540">
    <property type="entry name" value="P-loop containing nucleoside triphosphate hydrolases"/>
    <property type="match status" value="1"/>
</dbReference>
<evidence type="ECO:0000313" key="2">
    <source>
        <dbReference type="Proteomes" id="UP000030700"/>
    </source>
</evidence>
<sequence length="586" mass="68304">MRIYLKEKIGNPELFTGRKEDLAFFQKWIAGIKKEISKSMAILSRRKTGKTALMQRLYNLTFEQNDGVIPFYYEMKEGQRWGVDFCRDFYLTFIWQYLAFKTRRVEYLYVPSEERLNLAAASAAAQRDGLGYLANAVASMAQLFDEAGLDTIWLAVRDAPFTLATSQREFIVQMFDEFQYLNSEIYRDQACQHLASNFAGGYMSTAEYRNAPLLVSGSWIGWLRGMLHTLLPSRFRQYELENIPEDEALEMVFRYSQIMDVPVSEDVAYALAKASEGNPFYISSLFESPCKAKDFTTQEGLLNTLEYETLNERGQIRSVWMEYLYKVFYKVNEVNAKNMLLYLSKHQDREISRKELLDALHLPMTESELEQKLRALLKSDLIEQGRSNFYYRGVQDNIFDKVFRGMYADDIQAFDPQEITNEYKALYAQAKQEYQALLGRYNQTKGLFAEFAIINHLRLRAHREQERFRAMIRNLPEDFAFVEYESVWSYKTARPDKNDIAIDLFARAGEDAYSIIGEVKNRDTTAFSKEETLEFIRKVQILQERESVGKALLFVFSRHGFTADALTEFQASGIAYSDDERWLENS</sequence>
<dbReference type="Gene3D" id="3.40.50.300">
    <property type="entry name" value="P-loop containing nucleotide triphosphate hydrolases"/>
    <property type="match status" value="1"/>
</dbReference>
<dbReference type="PANTHER" id="PTHR34301:SF8">
    <property type="entry name" value="ATPASE DOMAIN-CONTAINING PROTEIN"/>
    <property type="match status" value="1"/>
</dbReference>
<proteinExistence type="predicted"/>
<gene>
    <name evidence="1" type="ORF">U14_04461</name>
</gene>
<accession>A0A0S6W0N9</accession>
<dbReference type="EMBL" id="DF820459">
    <property type="protein sequence ID" value="GAK53200.1"/>
    <property type="molecule type" value="Genomic_DNA"/>
</dbReference>
<keyword evidence="2" id="KW-1185">Reference proteome</keyword>
<dbReference type="AlphaFoldDB" id="A0A0S6W0N9"/>
<organism evidence="1">
    <name type="scientific">Candidatus Moduliflexus flocculans</name>
    <dbReference type="NCBI Taxonomy" id="1499966"/>
    <lineage>
        <taxon>Bacteria</taxon>
        <taxon>Candidatus Moduliflexota</taxon>
        <taxon>Candidatus Moduliflexia</taxon>
        <taxon>Candidatus Moduliflexales</taxon>
        <taxon>Candidatus Moduliflexaceae</taxon>
    </lineage>
</organism>
<evidence type="ECO:0000313" key="1">
    <source>
        <dbReference type="EMBL" id="GAK53200.1"/>
    </source>
</evidence>
<dbReference type="PANTHER" id="PTHR34301">
    <property type="entry name" value="DNA-BINDING PROTEIN-RELATED"/>
    <property type="match status" value="1"/>
</dbReference>